<gene>
    <name evidence="1" type="ORF">CHARACLAT_022289</name>
</gene>
<keyword evidence="2" id="KW-1185">Reference proteome</keyword>
<sequence>MLAPYQRLVICEFQRVSHQSHTGLSTNPLLCCPTFHWLFQVMYRIGTFIFHDNIDINQQSNVLKLLDFYFKAPVCFVLAIGIVQKVEEFVTDLIDFSDFF</sequence>
<proteinExistence type="predicted"/>
<organism evidence="1 2">
    <name type="scientific">Characodon lateralis</name>
    <dbReference type="NCBI Taxonomy" id="208331"/>
    <lineage>
        <taxon>Eukaryota</taxon>
        <taxon>Metazoa</taxon>
        <taxon>Chordata</taxon>
        <taxon>Craniata</taxon>
        <taxon>Vertebrata</taxon>
        <taxon>Euteleostomi</taxon>
        <taxon>Actinopterygii</taxon>
        <taxon>Neopterygii</taxon>
        <taxon>Teleostei</taxon>
        <taxon>Neoteleostei</taxon>
        <taxon>Acanthomorphata</taxon>
        <taxon>Ovalentaria</taxon>
        <taxon>Atherinomorphae</taxon>
        <taxon>Cyprinodontiformes</taxon>
        <taxon>Goodeidae</taxon>
        <taxon>Characodon</taxon>
    </lineage>
</organism>
<name>A0ABU7F541_9TELE</name>
<evidence type="ECO:0000313" key="2">
    <source>
        <dbReference type="Proteomes" id="UP001352852"/>
    </source>
</evidence>
<protein>
    <submittedName>
        <fullName evidence="1">Uncharacterized protein</fullName>
    </submittedName>
</protein>
<evidence type="ECO:0000313" key="1">
    <source>
        <dbReference type="EMBL" id="MED6294558.1"/>
    </source>
</evidence>
<accession>A0ABU7F541</accession>
<dbReference type="EMBL" id="JAHUTJ010076028">
    <property type="protein sequence ID" value="MED6294558.1"/>
    <property type="molecule type" value="Genomic_DNA"/>
</dbReference>
<reference evidence="1 2" key="1">
    <citation type="submission" date="2021-06" db="EMBL/GenBank/DDBJ databases">
        <authorList>
            <person name="Palmer J.M."/>
        </authorList>
    </citation>
    <scope>NUCLEOTIDE SEQUENCE [LARGE SCALE GENOMIC DNA]</scope>
    <source>
        <strain evidence="1 2">CL_MEX2019</strain>
        <tissue evidence="1">Muscle</tissue>
    </source>
</reference>
<dbReference type="Proteomes" id="UP001352852">
    <property type="component" value="Unassembled WGS sequence"/>
</dbReference>
<comment type="caution">
    <text evidence="1">The sequence shown here is derived from an EMBL/GenBank/DDBJ whole genome shotgun (WGS) entry which is preliminary data.</text>
</comment>